<protein>
    <submittedName>
        <fullName evidence="2">Uncharacterized protein</fullName>
    </submittedName>
</protein>
<evidence type="ECO:0000313" key="2">
    <source>
        <dbReference type="EMBL" id="KAK3606265.1"/>
    </source>
</evidence>
<reference evidence="2" key="2">
    <citation type="journal article" date="2021" name="Genome Biol. Evol.">
        <title>Developing a high-quality reference genome for a parasitic bivalve with doubly uniparental inheritance (Bivalvia: Unionida).</title>
        <authorList>
            <person name="Smith C.H."/>
        </authorList>
    </citation>
    <scope>NUCLEOTIDE SEQUENCE</scope>
    <source>
        <strain evidence="2">CHS0354</strain>
        <tissue evidence="2">Mantle</tissue>
    </source>
</reference>
<evidence type="ECO:0000313" key="3">
    <source>
        <dbReference type="Proteomes" id="UP001195483"/>
    </source>
</evidence>
<feature type="chain" id="PRO_5041901458" evidence="1">
    <location>
        <begin position="16"/>
        <end position="70"/>
    </location>
</feature>
<reference evidence="2" key="3">
    <citation type="submission" date="2023-05" db="EMBL/GenBank/DDBJ databases">
        <authorList>
            <person name="Smith C.H."/>
        </authorList>
    </citation>
    <scope>NUCLEOTIDE SEQUENCE</scope>
    <source>
        <strain evidence="2">CHS0354</strain>
        <tissue evidence="2">Mantle</tissue>
    </source>
</reference>
<proteinExistence type="predicted"/>
<dbReference type="EMBL" id="JAEAOA010002216">
    <property type="protein sequence ID" value="KAK3606265.1"/>
    <property type="molecule type" value="Genomic_DNA"/>
</dbReference>
<comment type="caution">
    <text evidence="2">The sequence shown here is derived from an EMBL/GenBank/DDBJ whole genome shotgun (WGS) entry which is preliminary data.</text>
</comment>
<keyword evidence="3" id="KW-1185">Reference proteome</keyword>
<name>A0AAE0TAF6_9BIVA</name>
<dbReference type="AlphaFoldDB" id="A0AAE0TAF6"/>
<sequence>MTTLVLMTVCMLAASQMISLSGSPVSNVCPVFKCVAIEPPECAKPTYFFIDGHRCRGCDRNICIESDKTY</sequence>
<accession>A0AAE0TAF6</accession>
<dbReference type="Proteomes" id="UP001195483">
    <property type="component" value="Unassembled WGS sequence"/>
</dbReference>
<feature type="signal peptide" evidence="1">
    <location>
        <begin position="1"/>
        <end position="15"/>
    </location>
</feature>
<keyword evidence="1" id="KW-0732">Signal</keyword>
<gene>
    <name evidence="2" type="ORF">CHS0354_037941</name>
</gene>
<evidence type="ECO:0000256" key="1">
    <source>
        <dbReference type="SAM" id="SignalP"/>
    </source>
</evidence>
<organism evidence="2 3">
    <name type="scientific">Potamilus streckersoni</name>
    <dbReference type="NCBI Taxonomy" id="2493646"/>
    <lineage>
        <taxon>Eukaryota</taxon>
        <taxon>Metazoa</taxon>
        <taxon>Spiralia</taxon>
        <taxon>Lophotrochozoa</taxon>
        <taxon>Mollusca</taxon>
        <taxon>Bivalvia</taxon>
        <taxon>Autobranchia</taxon>
        <taxon>Heteroconchia</taxon>
        <taxon>Palaeoheterodonta</taxon>
        <taxon>Unionida</taxon>
        <taxon>Unionoidea</taxon>
        <taxon>Unionidae</taxon>
        <taxon>Ambleminae</taxon>
        <taxon>Lampsilini</taxon>
        <taxon>Potamilus</taxon>
    </lineage>
</organism>
<reference evidence="2" key="1">
    <citation type="journal article" date="2021" name="Genome Biol. Evol.">
        <title>A High-Quality Reference Genome for a Parasitic Bivalve with Doubly Uniparental Inheritance (Bivalvia: Unionida).</title>
        <authorList>
            <person name="Smith C.H."/>
        </authorList>
    </citation>
    <scope>NUCLEOTIDE SEQUENCE</scope>
    <source>
        <strain evidence="2">CHS0354</strain>
    </source>
</reference>